<evidence type="ECO:0000313" key="2">
    <source>
        <dbReference type="Proteomes" id="UP000323188"/>
    </source>
</evidence>
<name>A0A5B2U0P3_9FLAO</name>
<evidence type="ECO:0000313" key="1">
    <source>
        <dbReference type="EMBL" id="KAA2220057.1"/>
    </source>
</evidence>
<dbReference type="Proteomes" id="UP000323188">
    <property type="component" value="Unassembled WGS sequence"/>
</dbReference>
<dbReference type="AlphaFoldDB" id="A0A5B2U0P3"/>
<dbReference type="EMBL" id="VUOE01000001">
    <property type="protein sequence ID" value="KAA2220057.1"/>
    <property type="molecule type" value="Genomic_DNA"/>
</dbReference>
<sequence length="418" mass="47483">MIIGVVIFIFILLTYISVSSTEKESKTSIVLNIEDLKSMDFSRIDSVLIAPTTLYKANKLKTIMQGQQYRKVWSTPFQFPILQLDTLHGGAKILEEGGGKQTHSLKLETKDGYIFTLRSINKNPEPLVPKWAKTLGLENIIVDGISAQHPYAAIAVAKLAEKSNLLHTQPKAVFLPRQNALGTYNKDYGNKIYLLEHETDGGKNWTPFKQVKEIVDTEKLQESKMELGAMLKIDKSAFIRARLLDIVIGDWDRHSKQWGWVVIENETGHMAIPLAGDRDNAFFSIDGIIPSIISNKYILPDLQSFQEDIDYLPGLVMPIDIYFLKNTSRENFIKEADLLQNKLTDLAIEESFKAWPNSIFELDGEEIINSIKSRRDKLPQIANEFYEIIKDKDYLTEPLKGSEDLKLPSSLIRCFDCP</sequence>
<reference evidence="1 2" key="1">
    <citation type="submission" date="2019-09" db="EMBL/GenBank/DDBJ databases">
        <authorList>
            <person name="Khan S.A."/>
            <person name="Jeon C.O."/>
            <person name="Chun B.H."/>
            <person name="Jeong S.E."/>
        </authorList>
    </citation>
    <scope>NUCLEOTIDE SEQUENCE [LARGE SCALE GENOMIC DNA]</scope>
    <source>
        <strain evidence="1 2">KCTC 42508</strain>
    </source>
</reference>
<gene>
    <name evidence="1" type="ORF">F0361_08705</name>
</gene>
<accession>A0A5B2U0P3</accession>
<protein>
    <submittedName>
        <fullName evidence="1">Uncharacterized protein</fullName>
    </submittedName>
</protein>
<comment type="caution">
    <text evidence="1">The sequence shown here is derived from an EMBL/GenBank/DDBJ whole genome shotgun (WGS) entry which is preliminary data.</text>
</comment>
<proteinExistence type="predicted"/>
<organism evidence="1 2">
    <name type="scientific">Maribacter flavus</name>
    <dbReference type="NCBI Taxonomy" id="1658664"/>
    <lineage>
        <taxon>Bacteria</taxon>
        <taxon>Pseudomonadati</taxon>
        <taxon>Bacteroidota</taxon>
        <taxon>Flavobacteriia</taxon>
        <taxon>Flavobacteriales</taxon>
        <taxon>Flavobacteriaceae</taxon>
        <taxon>Maribacter</taxon>
    </lineage>
</organism>